<dbReference type="STRING" id="692418.SAMN04488029_1701"/>
<evidence type="ECO:0000259" key="8">
    <source>
        <dbReference type="Pfam" id="PF00884"/>
    </source>
</evidence>
<dbReference type="Pfam" id="PF00884">
    <property type="entry name" value="Sulfatase"/>
    <property type="match status" value="1"/>
</dbReference>
<comment type="similarity">
    <text evidence="2">Belongs to the sulfatase family.</text>
</comment>
<dbReference type="InterPro" id="IPR024607">
    <property type="entry name" value="Sulfatase_CS"/>
</dbReference>
<sequence length="515" mass="58582">MKSIKNILLGILLLFAFYASAQNKNVLFIIVDDLKPLIHDYDENQMITPNLDALAGESVAFTNAHCQQAVCAPSRVSFMTGMRPDYTKVWDLKTNMRDKNPDILTMPQYFKQQGYETVGMGKVLHGAKKNDPKSWSMPFIEDLDLSYAKGFDTPANFKYQSPEIQKIYQEMKNDFPGDPTSDKVWLAVNREFKKKGINPSSECLDVPDDAYADGALITKSTALMDQFQKENKPFFLTVGFRKPHLPFVAPKKYWDLYDRDKIELAPFQQHAEGSPAFAYHTFGELKNYSDIKEHIDENGAVKAAKQKELIHGYYASVSYVDAQVGKLMAYLKSTGLDQSTMVVLVGDHGWHLGDHGLWNKHSNFEQATRTPLMIKSPDYKVYTQNSSPVELVDIFPTVCELSGLSIPEHLQGKSLVSIVSGDQASVKAFAISQYPRGQRMGYAIRNDRYRYVEWYEGDFTDRISHDESKVVARELYDYQQDPLETKNWVNEASMAPILSELQESLRTMIWQSNGL</sequence>
<dbReference type="InterPro" id="IPR035874">
    <property type="entry name" value="IDS"/>
</dbReference>
<evidence type="ECO:0000256" key="7">
    <source>
        <dbReference type="SAM" id="SignalP"/>
    </source>
</evidence>
<evidence type="ECO:0000256" key="5">
    <source>
        <dbReference type="ARBA" id="ARBA00022801"/>
    </source>
</evidence>
<keyword evidence="10" id="KW-1185">Reference proteome</keyword>
<evidence type="ECO:0000256" key="3">
    <source>
        <dbReference type="ARBA" id="ARBA00022723"/>
    </source>
</evidence>
<keyword evidence="6" id="KW-0106">Calcium</keyword>
<dbReference type="RefSeq" id="WP_176214725.1">
    <property type="nucleotide sequence ID" value="NZ_FWYF01000002.1"/>
</dbReference>
<dbReference type="Gene3D" id="3.40.720.10">
    <property type="entry name" value="Alkaline Phosphatase, subunit A"/>
    <property type="match status" value="1"/>
</dbReference>
<evidence type="ECO:0000256" key="6">
    <source>
        <dbReference type="ARBA" id="ARBA00022837"/>
    </source>
</evidence>
<dbReference type="AlphaFoldDB" id="A0A1W2GBX8"/>
<organism evidence="9 10">
    <name type="scientific">Reichenbachiella faecimaris</name>
    <dbReference type="NCBI Taxonomy" id="692418"/>
    <lineage>
        <taxon>Bacteria</taxon>
        <taxon>Pseudomonadati</taxon>
        <taxon>Bacteroidota</taxon>
        <taxon>Cytophagia</taxon>
        <taxon>Cytophagales</taxon>
        <taxon>Reichenbachiellaceae</taxon>
        <taxon>Reichenbachiella</taxon>
    </lineage>
</organism>
<evidence type="ECO:0000313" key="10">
    <source>
        <dbReference type="Proteomes" id="UP000192472"/>
    </source>
</evidence>
<keyword evidence="5" id="KW-0378">Hydrolase</keyword>
<dbReference type="Proteomes" id="UP000192472">
    <property type="component" value="Unassembled WGS sequence"/>
</dbReference>
<dbReference type="GO" id="GO:0046872">
    <property type="term" value="F:metal ion binding"/>
    <property type="evidence" value="ECO:0007669"/>
    <property type="project" value="UniProtKB-KW"/>
</dbReference>
<proteinExistence type="inferred from homology"/>
<dbReference type="PANTHER" id="PTHR45953">
    <property type="entry name" value="IDURONATE 2-SULFATASE"/>
    <property type="match status" value="1"/>
</dbReference>
<gene>
    <name evidence="9" type="ORF">SAMN04488029_1701</name>
</gene>
<feature type="chain" id="PRO_5012913094" evidence="7">
    <location>
        <begin position="22"/>
        <end position="515"/>
    </location>
</feature>
<dbReference type="SUPFAM" id="SSF53649">
    <property type="entry name" value="Alkaline phosphatase-like"/>
    <property type="match status" value="1"/>
</dbReference>
<feature type="signal peptide" evidence="7">
    <location>
        <begin position="1"/>
        <end position="21"/>
    </location>
</feature>
<evidence type="ECO:0000256" key="4">
    <source>
        <dbReference type="ARBA" id="ARBA00022729"/>
    </source>
</evidence>
<dbReference type="GO" id="GO:0005737">
    <property type="term" value="C:cytoplasm"/>
    <property type="evidence" value="ECO:0007669"/>
    <property type="project" value="TreeGrafter"/>
</dbReference>
<dbReference type="GO" id="GO:0004423">
    <property type="term" value="F:iduronate-2-sulfatase activity"/>
    <property type="evidence" value="ECO:0007669"/>
    <property type="project" value="InterPro"/>
</dbReference>
<comment type="cofactor">
    <cofactor evidence="1">
        <name>Ca(2+)</name>
        <dbReference type="ChEBI" id="CHEBI:29108"/>
    </cofactor>
</comment>
<evidence type="ECO:0000313" key="9">
    <source>
        <dbReference type="EMBL" id="SMD33848.1"/>
    </source>
</evidence>
<dbReference type="PANTHER" id="PTHR45953:SF1">
    <property type="entry name" value="IDURONATE 2-SULFATASE"/>
    <property type="match status" value="1"/>
</dbReference>
<dbReference type="EMBL" id="FWYF01000002">
    <property type="protein sequence ID" value="SMD33848.1"/>
    <property type="molecule type" value="Genomic_DNA"/>
</dbReference>
<keyword evidence="3" id="KW-0479">Metal-binding</keyword>
<reference evidence="9 10" key="1">
    <citation type="submission" date="2017-04" db="EMBL/GenBank/DDBJ databases">
        <authorList>
            <person name="Afonso C.L."/>
            <person name="Miller P.J."/>
            <person name="Scott M.A."/>
            <person name="Spackman E."/>
            <person name="Goraichik I."/>
            <person name="Dimitrov K.M."/>
            <person name="Suarez D.L."/>
            <person name="Swayne D.E."/>
        </authorList>
    </citation>
    <scope>NUCLEOTIDE SEQUENCE [LARGE SCALE GENOMIC DNA]</scope>
    <source>
        <strain evidence="9 10">DSM 26133</strain>
    </source>
</reference>
<evidence type="ECO:0000256" key="2">
    <source>
        <dbReference type="ARBA" id="ARBA00008779"/>
    </source>
</evidence>
<dbReference type="CDD" id="cd16030">
    <property type="entry name" value="iduronate-2-sulfatase"/>
    <property type="match status" value="1"/>
</dbReference>
<evidence type="ECO:0000256" key="1">
    <source>
        <dbReference type="ARBA" id="ARBA00001913"/>
    </source>
</evidence>
<feature type="domain" description="Sulfatase N-terminal" evidence="8">
    <location>
        <begin position="24"/>
        <end position="403"/>
    </location>
</feature>
<dbReference type="PROSITE" id="PS00523">
    <property type="entry name" value="SULFATASE_1"/>
    <property type="match status" value="1"/>
</dbReference>
<keyword evidence="4 7" id="KW-0732">Signal</keyword>
<name>A0A1W2GBX8_REIFA</name>
<dbReference type="InterPro" id="IPR000917">
    <property type="entry name" value="Sulfatase_N"/>
</dbReference>
<protein>
    <submittedName>
        <fullName evidence="9">Arylsulfatase A</fullName>
    </submittedName>
</protein>
<accession>A0A1W2GBX8</accession>
<dbReference type="InterPro" id="IPR017850">
    <property type="entry name" value="Alkaline_phosphatase_core_sf"/>
</dbReference>